<dbReference type="GO" id="GO:0005634">
    <property type="term" value="C:nucleus"/>
    <property type="evidence" value="ECO:0007669"/>
    <property type="project" value="UniProtKB-SubCell"/>
</dbReference>
<evidence type="ECO:0000256" key="1">
    <source>
        <dbReference type="ARBA" id="ARBA00004123"/>
    </source>
</evidence>
<feature type="non-terminal residue" evidence="5">
    <location>
        <position position="1"/>
    </location>
</feature>
<name>A0A1D2A4Y3_AUXPR</name>
<comment type="similarity">
    <text evidence="2">Belongs to the dpy-30 family.</text>
</comment>
<evidence type="ECO:0000256" key="3">
    <source>
        <dbReference type="ARBA" id="ARBA00023242"/>
    </source>
</evidence>
<dbReference type="AlphaFoldDB" id="A0A1D2A4Y3"/>
<proteinExistence type="inferred from homology"/>
<dbReference type="InterPro" id="IPR007858">
    <property type="entry name" value="Dpy-30_motif"/>
</dbReference>
<dbReference type="CDD" id="cd22965">
    <property type="entry name" value="DD_DPY30_SDC1"/>
    <property type="match status" value="1"/>
</dbReference>
<feature type="compositionally biased region" description="Low complexity" evidence="4">
    <location>
        <begin position="88"/>
        <end position="98"/>
    </location>
</feature>
<accession>A0A1D2A4Y3</accession>
<organism evidence="5">
    <name type="scientific">Auxenochlorella protothecoides</name>
    <name type="common">Green microalga</name>
    <name type="synonym">Chlorella protothecoides</name>
    <dbReference type="NCBI Taxonomy" id="3075"/>
    <lineage>
        <taxon>Eukaryota</taxon>
        <taxon>Viridiplantae</taxon>
        <taxon>Chlorophyta</taxon>
        <taxon>core chlorophytes</taxon>
        <taxon>Trebouxiophyceae</taxon>
        <taxon>Chlorellales</taxon>
        <taxon>Chlorellaceae</taxon>
        <taxon>Auxenochlorella</taxon>
    </lineage>
</organism>
<dbReference type="EMBL" id="GDKF01004378">
    <property type="protein sequence ID" value="JAT74244.1"/>
    <property type="molecule type" value="Transcribed_RNA"/>
</dbReference>
<comment type="subcellular location">
    <subcellularLocation>
        <location evidence="1">Nucleus</location>
    </subcellularLocation>
</comment>
<keyword evidence="3" id="KW-0539">Nucleus</keyword>
<dbReference type="Gene3D" id="1.20.890.10">
    <property type="entry name" value="cAMP-dependent protein kinase regulatory subunit, dimerization-anchoring domain"/>
    <property type="match status" value="1"/>
</dbReference>
<dbReference type="Pfam" id="PF05186">
    <property type="entry name" value="Dpy-30"/>
    <property type="match status" value="1"/>
</dbReference>
<evidence type="ECO:0000313" key="5">
    <source>
        <dbReference type="EMBL" id="JAT74244.1"/>
    </source>
</evidence>
<reference evidence="5" key="1">
    <citation type="submission" date="2015-08" db="EMBL/GenBank/DDBJ databases">
        <authorList>
            <person name="Babu N.S."/>
            <person name="Beckwith C.J."/>
            <person name="Beseler K.G."/>
            <person name="Brison A."/>
            <person name="Carone J.V."/>
            <person name="Caskin T.P."/>
            <person name="Diamond M."/>
            <person name="Durham M.E."/>
            <person name="Foxe J.M."/>
            <person name="Go M."/>
            <person name="Henderson B.A."/>
            <person name="Jones I.B."/>
            <person name="McGettigan J.A."/>
            <person name="Micheletti S.J."/>
            <person name="Nasrallah M.E."/>
            <person name="Ortiz D."/>
            <person name="Piller C.R."/>
            <person name="Privatt S.R."/>
            <person name="Schneider S.L."/>
            <person name="Sharp S."/>
            <person name="Smith T.C."/>
            <person name="Stanton J.D."/>
            <person name="Ullery H.E."/>
            <person name="Wilson R.J."/>
            <person name="Serrano M.G."/>
            <person name="Buck G."/>
            <person name="Lee V."/>
            <person name="Wang Y."/>
            <person name="Carvalho R."/>
            <person name="Voegtly L."/>
            <person name="Shi R."/>
            <person name="Duckworth R."/>
            <person name="Johnson A."/>
            <person name="Loviza R."/>
            <person name="Walstead R."/>
            <person name="Shah Z."/>
            <person name="Kiflezghi M."/>
            <person name="Wade K."/>
            <person name="Ball S.L."/>
            <person name="Bradley K.W."/>
            <person name="Asai D.J."/>
            <person name="Bowman C.A."/>
            <person name="Russell D.A."/>
            <person name="Pope W.H."/>
            <person name="Jacobs-Sera D."/>
            <person name="Hendrix R.W."/>
            <person name="Hatfull G.F."/>
        </authorList>
    </citation>
    <scope>NUCLEOTIDE SEQUENCE</scope>
</reference>
<gene>
    <name evidence="5" type="ORF">g.100154</name>
</gene>
<evidence type="ECO:0000256" key="2">
    <source>
        <dbReference type="ARBA" id="ARBA00010849"/>
    </source>
</evidence>
<feature type="region of interest" description="Disordered" evidence="4">
    <location>
        <begin position="37"/>
        <end position="137"/>
    </location>
</feature>
<protein>
    <submittedName>
        <fullName evidence="5">Uncharacterized protein</fullName>
    </submittedName>
</protein>
<evidence type="ECO:0000256" key="4">
    <source>
        <dbReference type="SAM" id="MobiDB-lite"/>
    </source>
</evidence>
<dbReference type="InterPro" id="IPR049629">
    <property type="entry name" value="DPY30_SDC1_DD"/>
</dbReference>
<feature type="compositionally biased region" description="Low complexity" evidence="4">
    <location>
        <begin position="115"/>
        <end position="128"/>
    </location>
</feature>
<sequence length="183" mass="19063">PPYPGSSSDCSTAVTHQRIEYQLHRRLAPCLSMSEVEAPAVATPPPTEEEATAPVDTVPEPAVAEGAPTPMEEDTEAAPPAPVEDAQAPPSSSEQGGAAPPPSAPAQPTDDTKAEAPATTSPEASAPEAPKKTELPVRQYLESTVVPLLTSGMQQLVKERPADPIAFLIDYLQANRPKPSGTE</sequence>